<dbReference type="Pfam" id="PF13671">
    <property type="entry name" value="AAA_33"/>
    <property type="match status" value="1"/>
</dbReference>
<organism evidence="1 2">
    <name type="scientific">Acrocarpospora phusangensis</name>
    <dbReference type="NCBI Taxonomy" id="1070424"/>
    <lineage>
        <taxon>Bacteria</taxon>
        <taxon>Bacillati</taxon>
        <taxon>Actinomycetota</taxon>
        <taxon>Actinomycetes</taxon>
        <taxon>Streptosporangiales</taxon>
        <taxon>Streptosporangiaceae</taxon>
        <taxon>Acrocarpospora</taxon>
    </lineage>
</organism>
<reference evidence="1" key="1">
    <citation type="submission" date="2021-01" db="EMBL/GenBank/DDBJ databases">
        <title>Whole genome shotgun sequence of Acrocarpospora phusangensis NBRC 108782.</title>
        <authorList>
            <person name="Komaki H."/>
            <person name="Tamura T."/>
        </authorList>
    </citation>
    <scope>NUCLEOTIDE SEQUENCE</scope>
    <source>
        <strain evidence="1">NBRC 108782</strain>
    </source>
</reference>
<dbReference type="InterPro" id="IPR027417">
    <property type="entry name" value="P-loop_NTPase"/>
</dbReference>
<sequence length="148" mass="15903">MGRTDQAGGDGKGPVVVSLDGLREARGARADQSANQALLREALRELDVLLRGGRTVVWDATALNRGQRSLVQRVARGRGALVTYAVMLVPEEVVARRNADRAYPVPDGVLASQLRRFAPPFPGEAHRIWYIGSEGTVLDTAGTLDGED</sequence>
<evidence type="ECO:0000313" key="2">
    <source>
        <dbReference type="Proteomes" id="UP000640052"/>
    </source>
</evidence>
<evidence type="ECO:0000313" key="1">
    <source>
        <dbReference type="EMBL" id="GIH29045.1"/>
    </source>
</evidence>
<dbReference type="SUPFAM" id="SSF52540">
    <property type="entry name" value="P-loop containing nucleoside triphosphate hydrolases"/>
    <property type="match status" value="1"/>
</dbReference>
<protein>
    <submittedName>
        <fullName evidence="1">Uncharacterized protein</fullName>
    </submittedName>
</protein>
<name>A0A919UV44_9ACTN</name>
<gene>
    <name evidence="1" type="ORF">Aph01nite_73550</name>
</gene>
<comment type="caution">
    <text evidence="1">The sequence shown here is derived from an EMBL/GenBank/DDBJ whole genome shotgun (WGS) entry which is preliminary data.</text>
</comment>
<proteinExistence type="predicted"/>
<dbReference type="Proteomes" id="UP000640052">
    <property type="component" value="Unassembled WGS sequence"/>
</dbReference>
<dbReference type="AlphaFoldDB" id="A0A919UV44"/>
<dbReference type="EMBL" id="BOOA01000107">
    <property type="protein sequence ID" value="GIH29045.1"/>
    <property type="molecule type" value="Genomic_DNA"/>
</dbReference>
<dbReference type="Gene3D" id="3.40.50.300">
    <property type="entry name" value="P-loop containing nucleotide triphosphate hydrolases"/>
    <property type="match status" value="1"/>
</dbReference>
<keyword evidence="2" id="KW-1185">Reference proteome</keyword>
<accession>A0A919UV44</accession>